<protein>
    <submittedName>
        <fullName evidence="2">Protein SPA, chloroplastic</fullName>
    </submittedName>
</protein>
<keyword evidence="1" id="KW-1133">Transmembrane helix</keyword>
<keyword evidence="3" id="KW-1185">Reference proteome</keyword>
<organism evidence="2 3">
    <name type="scientific">Porphyridium purpureum</name>
    <name type="common">Red alga</name>
    <name type="synonym">Porphyridium cruentum</name>
    <dbReference type="NCBI Taxonomy" id="35688"/>
    <lineage>
        <taxon>Eukaryota</taxon>
        <taxon>Rhodophyta</taxon>
        <taxon>Bangiophyceae</taxon>
        <taxon>Porphyridiales</taxon>
        <taxon>Porphyridiaceae</taxon>
        <taxon>Porphyridium</taxon>
    </lineage>
</organism>
<accession>A0A5J4YNM6</accession>
<dbReference type="InterPro" id="IPR036410">
    <property type="entry name" value="HSP_DnaJ_Cys-rich_dom_sf"/>
</dbReference>
<keyword evidence="1" id="KW-0472">Membrane</keyword>
<gene>
    <name evidence="2" type="ORF">FVE85_9301</name>
</gene>
<dbReference type="PANTHER" id="PTHR15852">
    <property type="entry name" value="PLASTID TRANSCRIPTIONALLY ACTIVE PROTEIN"/>
    <property type="match status" value="1"/>
</dbReference>
<evidence type="ECO:0000313" key="2">
    <source>
        <dbReference type="EMBL" id="KAA8493029.1"/>
    </source>
</evidence>
<dbReference type="OrthoDB" id="4733at2759"/>
<dbReference type="AlphaFoldDB" id="A0A5J4YNM6"/>
<dbReference type="Proteomes" id="UP000324585">
    <property type="component" value="Unassembled WGS sequence"/>
</dbReference>
<proteinExistence type="predicted"/>
<evidence type="ECO:0000313" key="3">
    <source>
        <dbReference type="Proteomes" id="UP000324585"/>
    </source>
</evidence>
<dbReference type="EMBL" id="VRMN01000008">
    <property type="protein sequence ID" value="KAA8493029.1"/>
    <property type="molecule type" value="Genomic_DNA"/>
</dbReference>
<sequence>MAGGLRTSANGGAGGLGDGVCMRRCGRVRLDARGGAKGGMRGRTASRRARGAGASAIARPRAASLNMLVVDTNTVIAVVTALLGVGGGIGLVAWTENQGLRTEQRVNDQPCFDCKGSKQVTCGICKGNGLDPVFKSQEEPCSFCEGKGAVECDNCNGTGIQPRFLDRLSPDDFMD</sequence>
<name>A0A5J4YNM6_PORPP</name>
<feature type="transmembrane region" description="Helical" evidence="1">
    <location>
        <begin position="75"/>
        <end position="95"/>
    </location>
</feature>
<dbReference type="PANTHER" id="PTHR15852:SF27">
    <property type="entry name" value="PROTEIN DISULFIDE-ISOMERASE LQY1, CHLOROPLASTIC"/>
    <property type="match status" value="1"/>
</dbReference>
<comment type="caution">
    <text evidence="2">The sequence shown here is derived from an EMBL/GenBank/DDBJ whole genome shotgun (WGS) entry which is preliminary data.</text>
</comment>
<dbReference type="SUPFAM" id="SSF57938">
    <property type="entry name" value="DnaJ/Hsp40 cysteine-rich domain"/>
    <property type="match status" value="1"/>
</dbReference>
<evidence type="ECO:0000256" key="1">
    <source>
        <dbReference type="SAM" id="Phobius"/>
    </source>
</evidence>
<reference evidence="3" key="1">
    <citation type="journal article" date="2019" name="Nat. Commun.">
        <title>Expansion of phycobilisome linker gene families in mesophilic red algae.</title>
        <authorList>
            <person name="Lee J."/>
            <person name="Kim D."/>
            <person name="Bhattacharya D."/>
            <person name="Yoon H.S."/>
        </authorList>
    </citation>
    <scope>NUCLEOTIDE SEQUENCE [LARGE SCALE GENOMIC DNA]</scope>
    <source>
        <strain evidence="3">CCMP 1328</strain>
    </source>
</reference>
<keyword evidence="1" id="KW-0812">Transmembrane</keyword>